<dbReference type="PANTHER" id="PTHR37468">
    <property type="entry name" value="SULFATE TRANSPORTER CYSZ"/>
    <property type="match status" value="1"/>
</dbReference>
<dbReference type="STRING" id="197479.BFW38_16790"/>
<name>A0A1E2VDB6_9GAMM</name>
<keyword evidence="8" id="KW-0764">Sulfate transport</keyword>
<dbReference type="InterPro" id="IPR059112">
    <property type="entry name" value="CysZ/EI24"/>
</dbReference>
<comment type="caution">
    <text evidence="12">The sequence shown here is derived from an EMBL/GenBank/DDBJ whole genome shotgun (WGS) entry which is preliminary data.</text>
</comment>
<evidence type="ECO:0000256" key="8">
    <source>
        <dbReference type="ARBA" id="ARBA00023032"/>
    </source>
</evidence>
<keyword evidence="5" id="KW-0028">Amino-acid biosynthesis</keyword>
<evidence type="ECO:0000256" key="11">
    <source>
        <dbReference type="SAM" id="Phobius"/>
    </source>
</evidence>
<dbReference type="PANTHER" id="PTHR37468:SF1">
    <property type="entry name" value="SULFATE TRANSPORTER CYSZ"/>
    <property type="match status" value="1"/>
</dbReference>
<evidence type="ECO:0000313" key="12">
    <source>
        <dbReference type="EMBL" id="ODC04943.1"/>
    </source>
</evidence>
<evidence type="ECO:0000256" key="9">
    <source>
        <dbReference type="ARBA" id="ARBA00023136"/>
    </source>
</evidence>
<feature type="transmembrane region" description="Helical" evidence="11">
    <location>
        <begin position="85"/>
        <end position="106"/>
    </location>
</feature>
<feature type="transmembrane region" description="Helical" evidence="11">
    <location>
        <begin position="45"/>
        <end position="65"/>
    </location>
</feature>
<dbReference type="PRINTS" id="PR01414">
    <property type="entry name" value="CCMBBIOGNSIS"/>
</dbReference>
<accession>A0A1E2VDB6</accession>
<keyword evidence="3" id="KW-1003">Cell membrane</keyword>
<dbReference type="Proteomes" id="UP000094291">
    <property type="component" value="Unassembled WGS sequence"/>
</dbReference>
<keyword evidence="2" id="KW-0813">Transport</keyword>
<dbReference type="GO" id="GO:0019344">
    <property type="term" value="P:cysteine biosynthetic process"/>
    <property type="evidence" value="ECO:0007669"/>
    <property type="project" value="UniProtKB-KW"/>
</dbReference>
<dbReference type="NCBIfam" id="NF003433">
    <property type="entry name" value="PRK04949.1"/>
    <property type="match status" value="1"/>
</dbReference>
<dbReference type="GO" id="GO:0000103">
    <property type="term" value="P:sulfate assimilation"/>
    <property type="evidence" value="ECO:0007669"/>
    <property type="project" value="TreeGrafter"/>
</dbReference>
<dbReference type="OrthoDB" id="5292355at2"/>
<evidence type="ECO:0000256" key="6">
    <source>
        <dbReference type="ARBA" id="ARBA00022692"/>
    </source>
</evidence>
<proteinExistence type="predicted"/>
<feature type="transmembrane region" description="Helical" evidence="11">
    <location>
        <begin position="20"/>
        <end position="38"/>
    </location>
</feature>
<evidence type="ECO:0000256" key="7">
    <source>
        <dbReference type="ARBA" id="ARBA00022989"/>
    </source>
</evidence>
<feature type="transmembrane region" description="Helical" evidence="11">
    <location>
        <begin position="215"/>
        <end position="241"/>
    </location>
</feature>
<evidence type="ECO:0008006" key="14">
    <source>
        <dbReference type="Google" id="ProtNLM"/>
    </source>
</evidence>
<keyword evidence="4" id="KW-0997">Cell inner membrane</keyword>
<evidence type="ECO:0000256" key="4">
    <source>
        <dbReference type="ARBA" id="ARBA00022519"/>
    </source>
</evidence>
<dbReference type="GO" id="GO:0005886">
    <property type="term" value="C:plasma membrane"/>
    <property type="evidence" value="ECO:0007669"/>
    <property type="project" value="TreeGrafter"/>
</dbReference>
<dbReference type="RefSeq" id="WP_068999953.1">
    <property type="nucleotide sequence ID" value="NZ_MDTQ01000001.1"/>
</dbReference>
<keyword evidence="7 11" id="KW-1133">Transmembrane helix</keyword>
<dbReference type="AlphaFoldDB" id="A0A1E2VDB6"/>
<dbReference type="Pfam" id="PF07264">
    <property type="entry name" value="EI24"/>
    <property type="match status" value="1"/>
</dbReference>
<dbReference type="GO" id="GO:0009675">
    <property type="term" value="F:high-affinity sulfate:proton symporter activity"/>
    <property type="evidence" value="ECO:0007669"/>
    <property type="project" value="TreeGrafter"/>
</dbReference>
<keyword evidence="13" id="KW-1185">Reference proteome</keyword>
<keyword evidence="6 11" id="KW-0812">Transmembrane</keyword>
<protein>
    <recommendedName>
        <fullName evidence="14">Sulfate transporter CysZ</fullName>
    </recommendedName>
</protein>
<evidence type="ECO:0000256" key="3">
    <source>
        <dbReference type="ARBA" id="ARBA00022475"/>
    </source>
</evidence>
<evidence type="ECO:0000256" key="10">
    <source>
        <dbReference type="ARBA" id="ARBA00023192"/>
    </source>
</evidence>
<evidence type="ECO:0000256" key="5">
    <source>
        <dbReference type="ARBA" id="ARBA00022605"/>
    </source>
</evidence>
<evidence type="ECO:0000256" key="2">
    <source>
        <dbReference type="ARBA" id="ARBA00022448"/>
    </source>
</evidence>
<dbReference type="EMBL" id="MDTQ01000001">
    <property type="protein sequence ID" value="ODC04943.1"/>
    <property type="molecule type" value="Genomic_DNA"/>
</dbReference>
<comment type="subcellular location">
    <subcellularLocation>
        <location evidence="1">Membrane</location>
        <topology evidence="1">Multi-pass membrane protein</topology>
    </subcellularLocation>
</comment>
<reference evidence="12 13" key="1">
    <citation type="submission" date="2016-08" db="EMBL/GenBank/DDBJ databases">
        <authorList>
            <person name="Seilhamer J.J."/>
        </authorList>
    </citation>
    <scope>NUCLEOTIDE SEQUENCE [LARGE SCALE GENOMIC DNA]</scope>
    <source>
        <strain evidence="12 13">PH27A</strain>
    </source>
</reference>
<keyword evidence="9 11" id="KW-0472">Membrane</keyword>
<keyword evidence="10" id="KW-0198">Cysteine biosynthesis</keyword>
<evidence type="ECO:0000256" key="1">
    <source>
        <dbReference type="ARBA" id="ARBA00004141"/>
    </source>
</evidence>
<sequence>MNAAQSDGYLPPDVFRRFPLFRALTAPFHVLAGFALVTRPRLRPFIWAPLLINLLTFGLTAWGGIVLFDTYLSEWLTGYPQWLAWLVWPFFILALLLAFGSVFTLFGQLLTAPFLGLLAEYTEAELSGKRPDTSESWGQLLTRTLSRELSKLRWMLPRLLLLIVLSWIPGLNLLAPVAWALFAAWSMALQYLDYPMDNHKVTFAQMRQQMLERRLHCLMFGGTLALLSWIPLINLVLLPAATAGATRFWWHDFAALSQPAPVPSVHS</sequence>
<evidence type="ECO:0000313" key="13">
    <source>
        <dbReference type="Proteomes" id="UP000094291"/>
    </source>
</evidence>
<organism evidence="12 13">
    <name type="scientific">Terasakiispira papahanaumokuakeensis</name>
    <dbReference type="NCBI Taxonomy" id="197479"/>
    <lineage>
        <taxon>Bacteria</taxon>
        <taxon>Pseudomonadati</taxon>
        <taxon>Pseudomonadota</taxon>
        <taxon>Gammaproteobacteria</taxon>
        <taxon>Oceanospirillales</taxon>
        <taxon>Terasakiispira</taxon>
    </lineage>
</organism>
<dbReference type="InterPro" id="IPR050480">
    <property type="entry name" value="CysZ-like"/>
</dbReference>
<gene>
    <name evidence="12" type="ORF">BFW38_16790</name>
</gene>